<sequence length="696" mass="72512">MGPTVWELAQRCRRDQLPAHIVKAVAADCLLGLDFLHRECGIIHTDVKPENILLRRGARHGLAASPAKRRRKDNSNNNNLDENATFALADLGNSCFADAHVSDFIQTCEYKAPEVLLGAGYDCTVDLWSLACSLFECAAGRYLLDPRRAQARPRQLAEGEGKERASTAREGPSAAVPLGVAVVPLEEEHLAQIVELVGLPEALLQRGKLTRELLVLLAPEDGKTGGTWALRSVGTSPSELQHCGLAARLQEHLQLEAAAPAPATTTITTATAPTTATTATTTTFAAELEKLLAPMLRPEPAERPSAQALLKLAASLWPADDVEPERTFGCCQEEDHEEVTPAGNSAILTTSSWDQTSAEPWSLQEPSDDQTEVPRAEQLMPEAQGLAVLAGELSASFNPAREGGADDGLSVNIASSLWADAHRAQHHLSLLSAAGAQALCRTSWLDAQGSATAGRSTAAIAPAGHSLLQALSAAALQKLETFDAAQGPANFVRGAGKSASLDQASLAAIEATATAEISAFSAQSLPVPDALAGEPPARTSAPSPQNLSNAGRELAKVAFLNGRAINSIGEQATRTACESNAQGLANTGWESTVAVLVGCFALKAGVERVRGSNAQHTAIAARSSGVCGASGSQLSGATSRPAPERISSSEAQDPATAARRSATSAAQSVAATSAAHEEAPRKLRNLAPQNTTNSGQ</sequence>
<evidence type="ECO:0000256" key="4">
    <source>
        <dbReference type="ARBA" id="ARBA00022741"/>
    </source>
</evidence>
<feature type="region of interest" description="Disordered" evidence="9">
    <location>
        <begin position="152"/>
        <end position="171"/>
    </location>
</feature>
<dbReference type="PROSITE" id="PS50011">
    <property type="entry name" value="PROTEIN_KINASE_DOM"/>
    <property type="match status" value="1"/>
</dbReference>
<dbReference type="GO" id="GO:0004674">
    <property type="term" value="F:protein serine/threonine kinase activity"/>
    <property type="evidence" value="ECO:0007669"/>
    <property type="project" value="UniProtKB-KW"/>
</dbReference>
<evidence type="ECO:0000256" key="5">
    <source>
        <dbReference type="ARBA" id="ARBA00022777"/>
    </source>
</evidence>
<dbReference type="EC" id="2.7.11.1" evidence="1"/>
<dbReference type="PANTHER" id="PTHR47634">
    <property type="entry name" value="PROTEIN KINASE DOMAIN-CONTAINING PROTEIN-RELATED"/>
    <property type="match status" value="1"/>
</dbReference>
<dbReference type="InterPro" id="IPR008271">
    <property type="entry name" value="Ser/Thr_kinase_AS"/>
</dbReference>
<keyword evidence="4" id="KW-0547">Nucleotide-binding</keyword>
<proteinExistence type="predicted"/>
<dbReference type="InterPro" id="IPR051334">
    <property type="entry name" value="SRPK"/>
</dbReference>
<feature type="region of interest" description="Disordered" evidence="9">
    <location>
        <begin position="528"/>
        <end position="548"/>
    </location>
</feature>
<dbReference type="GO" id="GO:0005737">
    <property type="term" value="C:cytoplasm"/>
    <property type="evidence" value="ECO:0007669"/>
    <property type="project" value="TreeGrafter"/>
</dbReference>
<feature type="compositionally biased region" description="Polar residues" evidence="9">
    <location>
        <begin position="687"/>
        <end position="696"/>
    </location>
</feature>
<keyword evidence="2" id="KW-0723">Serine/threonine-protein kinase</keyword>
<evidence type="ECO:0000256" key="6">
    <source>
        <dbReference type="ARBA" id="ARBA00022840"/>
    </source>
</evidence>
<keyword evidence="5" id="KW-0418">Kinase</keyword>
<evidence type="ECO:0000256" key="1">
    <source>
        <dbReference type="ARBA" id="ARBA00012513"/>
    </source>
</evidence>
<dbReference type="SMART" id="SM00220">
    <property type="entry name" value="S_TKc"/>
    <property type="match status" value="1"/>
</dbReference>
<comment type="catalytic activity">
    <reaction evidence="7">
        <text>L-threonyl-[protein] + ATP = O-phospho-L-threonyl-[protein] + ADP + H(+)</text>
        <dbReference type="Rhea" id="RHEA:46608"/>
        <dbReference type="Rhea" id="RHEA-COMP:11060"/>
        <dbReference type="Rhea" id="RHEA-COMP:11605"/>
        <dbReference type="ChEBI" id="CHEBI:15378"/>
        <dbReference type="ChEBI" id="CHEBI:30013"/>
        <dbReference type="ChEBI" id="CHEBI:30616"/>
        <dbReference type="ChEBI" id="CHEBI:61977"/>
        <dbReference type="ChEBI" id="CHEBI:456216"/>
        <dbReference type="EC" id="2.7.11.1"/>
    </reaction>
</comment>
<feature type="compositionally biased region" description="Low complexity" evidence="9">
    <location>
        <begin position="655"/>
        <end position="674"/>
    </location>
</feature>
<evidence type="ECO:0000313" key="11">
    <source>
        <dbReference type="EMBL" id="CAE8691812.1"/>
    </source>
</evidence>
<evidence type="ECO:0000256" key="9">
    <source>
        <dbReference type="SAM" id="MobiDB-lite"/>
    </source>
</evidence>
<dbReference type="Pfam" id="PF00069">
    <property type="entry name" value="Pkinase"/>
    <property type="match status" value="1"/>
</dbReference>
<dbReference type="GO" id="GO:0005634">
    <property type="term" value="C:nucleus"/>
    <property type="evidence" value="ECO:0007669"/>
    <property type="project" value="TreeGrafter"/>
</dbReference>
<keyword evidence="6" id="KW-0067">ATP-binding</keyword>
<gene>
    <name evidence="11" type="ORF">PGLA2088_LOCUS27593</name>
</gene>
<feature type="domain" description="Protein kinase" evidence="10">
    <location>
        <begin position="1"/>
        <end position="316"/>
    </location>
</feature>
<evidence type="ECO:0000256" key="8">
    <source>
        <dbReference type="ARBA" id="ARBA00048679"/>
    </source>
</evidence>
<accession>A0A813K3U1</accession>
<feature type="compositionally biased region" description="Basic and acidic residues" evidence="9">
    <location>
        <begin position="155"/>
        <end position="167"/>
    </location>
</feature>
<keyword evidence="3" id="KW-0808">Transferase</keyword>
<dbReference type="PANTHER" id="PTHR47634:SF9">
    <property type="entry name" value="PROTEIN KINASE DOMAIN-CONTAINING PROTEIN-RELATED"/>
    <property type="match status" value="1"/>
</dbReference>
<protein>
    <recommendedName>
        <fullName evidence="1">non-specific serine/threonine protein kinase</fullName>
        <ecNumber evidence="1">2.7.11.1</ecNumber>
    </recommendedName>
</protein>
<name>A0A813K3U1_POLGL</name>
<dbReference type="GO" id="GO:0050684">
    <property type="term" value="P:regulation of mRNA processing"/>
    <property type="evidence" value="ECO:0007669"/>
    <property type="project" value="TreeGrafter"/>
</dbReference>
<reference evidence="11" key="1">
    <citation type="submission" date="2021-02" db="EMBL/GenBank/DDBJ databases">
        <authorList>
            <person name="Dougan E. K."/>
            <person name="Rhodes N."/>
            <person name="Thang M."/>
            <person name="Chan C."/>
        </authorList>
    </citation>
    <scope>NUCLEOTIDE SEQUENCE</scope>
</reference>
<dbReference type="EMBL" id="CAJNNW010027526">
    <property type="protein sequence ID" value="CAE8691812.1"/>
    <property type="molecule type" value="Genomic_DNA"/>
</dbReference>
<organism evidence="11 12">
    <name type="scientific">Polarella glacialis</name>
    <name type="common">Dinoflagellate</name>
    <dbReference type="NCBI Taxonomy" id="89957"/>
    <lineage>
        <taxon>Eukaryota</taxon>
        <taxon>Sar</taxon>
        <taxon>Alveolata</taxon>
        <taxon>Dinophyceae</taxon>
        <taxon>Suessiales</taxon>
        <taxon>Suessiaceae</taxon>
        <taxon>Polarella</taxon>
    </lineage>
</organism>
<evidence type="ECO:0000256" key="3">
    <source>
        <dbReference type="ARBA" id="ARBA00022679"/>
    </source>
</evidence>
<dbReference type="SUPFAM" id="SSF56112">
    <property type="entry name" value="Protein kinase-like (PK-like)"/>
    <property type="match status" value="1"/>
</dbReference>
<evidence type="ECO:0000256" key="2">
    <source>
        <dbReference type="ARBA" id="ARBA00022527"/>
    </source>
</evidence>
<evidence type="ECO:0000259" key="10">
    <source>
        <dbReference type="PROSITE" id="PS50011"/>
    </source>
</evidence>
<dbReference type="InterPro" id="IPR000719">
    <property type="entry name" value="Prot_kinase_dom"/>
</dbReference>
<evidence type="ECO:0000313" key="12">
    <source>
        <dbReference type="Proteomes" id="UP000626109"/>
    </source>
</evidence>
<evidence type="ECO:0000256" key="7">
    <source>
        <dbReference type="ARBA" id="ARBA00047899"/>
    </source>
</evidence>
<dbReference type="Proteomes" id="UP000626109">
    <property type="component" value="Unassembled WGS sequence"/>
</dbReference>
<dbReference type="GO" id="GO:0000245">
    <property type="term" value="P:spliceosomal complex assembly"/>
    <property type="evidence" value="ECO:0007669"/>
    <property type="project" value="TreeGrafter"/>
</dbReference>
<dbReference type="PROSITE" id="PS00108">
    <property type="entry name" value="PROTEIN_KINASE_ST"/>
    <property type="match status" value="1"/>
</dbReference>
<feature type="region of interest" description="Disordered" evidence="9">
    <location>
        <begin position="625"/>
        <end position="696"/>
    </location>
</feature>
<dbReference type="InterPro" id="IPR011009">
    <property type="entry name" value="Kinase-like_dom_sf"/>
</dbReference>
<dbReference type="GO" id="GO:0005524">
    <property type="term" value="F:ATP binding"/>
    <property type="evidence" value="ECO:0007669"/>
    <property type="project" value="UniProtKB-KW"/>
</dbReference>
<dbReference type="AlphaFoldDB" id="A0A813K3U1"/>
<comment type="caution">
    <text evidence="11">The sequence shown here is derived from an EMBL/GenBank/DDBJ whole genome shotgun (WGS) entry which is preliminary data.</text>
</comment>
<comment type="catalytic activity">
    <reaction evidence="8">
        <text>L-seryl-[protein] + ATP = O-phospho-L-seryl-[protein] + ADP + H(+)</text>
        <dbReference type="Rhea" id="RHEA:17989"/>
        <dbReference type="Rhea" id="RHEA-COMP:9863"/>
        <dbReference type="Rhea" id="RHEA-COMP:11604"/>
        <dbReference type="ChEBI" id="CHEBI:15378"/>
        <dbReference type="ChEBI" id="CHEBI:29999"/>
        <dbReference type="ChEBI" id="CHEBI:30616"/>
        <dbReference type="ChEBI" id="CHEBI:83421"/>
        <dbReference type="ChEBI" id="CHEBI:456216"/>
        <dbReference type="EC" id="2.7.11.1"/>
    </reaction>
</comment>
<dbReference type="Gene3D" id="1.10.510.10">
    <property type="entry name" value="Transferase(Phosphotransferase) domain 1"/>
    <property type="match status" value="1"/>
</dbReference>